<evidence type="ECO:0000313" key="2">
    <source>
        <dbReference type="EMBL" id="MBC5851662.1"/>
    </source>
</evidence>
<keyword evidence="1" id="KW-0239">DNA-directed DNA polymerase</keyword>
<evidence type="ECO:0000313" key="3">
    <source>
        <dbReference type="Proteomes" id="UP000615796"/>
    </source>
</evidence>
<dbReference type="InterPro" id="IPR036654">
    <property type="entry name" value="DNA_pol_III_psi_sf"/>
</dbReference>
<keyword evidence="1" id="KW-0808">Transferase</keyword>
<dbReference type="OrthoDB" id="5609147at2"/>
<keyword evidence="1" id="KW-0548">Nucleotidyltransferase</keyword>
<sequence length="133" mass="15365">MFEQQHYLQAMGIQEWQLIHPQRLAGYSPPIESLDKQCRLLLVSSLLPSGSQLVWLERVLNSFNLNLSQARHVYPQQLCQLELNDLQWIWYVDCQASAVTTANALHTPALSEVEGNTHYRRDLWQQICAYGAQ</sequence>
<name>A0A9X0R8M8_VIBME</name>
<organism evidence="2 3">
    <name type="scientific">Vibrio metschnikovii</name>
    <dbReference type="NCBI Taxonomy" id="28172"/>
    <lineage>
        <taxon>Bacteria</taxon>
        <taxon>Pseudomonadati</taxon>
        <taxon>Pseudomonadota</taxon>
        <taxon>Gammaproteobacteria</taxon>
        <taxon>Vibrionales</taxon>
        <taxon>Vibrionaceae</taxon>
        <taxon>Vibrio</taxon>
    </lineage>
</organism>
<proteinExistence type="predicted"/>
<dbReference type="Pfam" id="PF03603">
    <property type="entry name" value="DNA_III_psi"/>
    <property type="match status" value="1"/>
</dbReference>
<keyword evidence="3" id="KW-1185">Reference proteome</keyword>
<dbReference type="Proteomes" id="UP000615796">
    <property type="component" value="Unassembled WGS sequence"/>
</dbReference>
<dbReference type="RefSeq" id="WP_040903788.1">
    <property type="nucleotide sequence ID" value="NZ_CP046793.1"/>
</dbReference>
<protein>
    <recommendedName>
        <fullName evidence="1">DNA polymerase III subunit psi</fullName>
    </recommendedName>
</protein>
<dbReference type="PIRSF" id="PIRSF029225">
    <property type="entry name" value="DNA_pol_III_psi"/>
    <property type="match status" value="1"/>
</dbReference>
<gene>
    <name evidence="2" type="ORF">H8Q88_12195</name>
</gene>
<dbReference type="GO" id="GO:0008408">
    <property type="term" value="F:3'-5' exonuclease activity"/>
    <property type="evidence" value="ECO:0007669"/>
    <property type="project" value="InterPro"/>
</dbReference>
<dbReference type="GO" id="GO:0006260">
    <property type="term" value="P:DNA replication"/>
    <property type="evidence" value="ECO:0007669"/>
    <property type="project" value="UniProtKB-KW"/>
</dbReference>
<dbReference type="Gene3D" id="3.40.50.10220">
    <property type="entry name" value="DNA polymerase III, psi subunit"/>
    <property type="match status" value="1"/>
</dbReference>
<reference evidence="2" key="1">
    <citation type="submission" date="2020-08" db="EMBL/GenBank/DDBJ databases">
        <title>Genome Sequencing and Pan-Genome Analysis of Migratory bird Vibrio Strains, Inner Mongolia.</title>
        <authorList>
            <person name="Zheng L."/>
        </authorList>
    </citation>
    <scope>NUCLEOTIDE SEQUENCE</scope>
    <source>
        <strain evidence="2">M13F</strain>
    </source>
</reference>
<keyword evidence="1" id="KW-0235">DNA replication</keyword>
<dbReference type="EMBL" id="JACRUP010000007">
    <property type="protein sequence ID" value="MBC5851662.1"/>
    <property type="molecule type" value="Genomic_DNA"/>
</dbReference>
<dbReference type="InterPro" id="IPR004615">
    <property type="entry name" value="DNA_pol_III_psi"/>
</dbReference>
<dbReference type="AlphaFoldDB" id="A0A9X0R8M8"/>
<accession>A0A9X0R8M8</accession>
<dbReference type="SUPFAM" id="SSF102220">
    <property type="entry name" value="DNA polymerase III psi subunit"/>
    <property type="match status" value="1"/>
</dbReference>
<dbReference type="GeneID" id="79888540"/>
<comment type="function">
    <text evidence="1">Part of the beta sliding clamp loading complex, which hydrolyzes ATP to load the beta clamp onto primed DNA to form the DNA replication pre-initiation complex. DNA polymerase III is a complex, multichain enzyme responsible for most of the replicative synthesis in bacteria. This DNA polymerase also exhibits 3' to 5' exonuclease activity.</text>
</comment>
<dbReference type="GO" id="GO:0003887">
    <property type="term" value="F:DNA-directed DNA polymerase activity"/>
    <property type="evidence" value="ECO:0007669"/>
    <property type="project" value="UniProtKB-KW"/>
</dbReference>
<comment type="caution">
    <text evidence="2">The sequence shown here is derived from an EMBL/GenBank/DDBJ whole genome shotgun (WGS) entry which is preliminary data.</text>
</comment>
<evidence type="ECO:0000256" key="1">
    <source>
        <dbReference type="PIRNR" id="PIRNR029225"/>
    </source>
</evidence>